<dbReference type="Proteomes" id="UP001281761">
    <property type="component" value="Unassembled WGS sequence"/>
</dbReference>
<accession>A0ABQ9XJ88</accession>
<name>A0ABQ9XJ88_9EUKA</name>
<comment type="caution">
    <text evidence="1">The sequence shown here is derived from an EMBL/GenBank/DDBJ whole genome shotgun (WGS) entry which is preliminary data.</text>
</comment>
<gene>
    <name evidence="1" type="ORF">BLNAU_14176</name>
</gene>
<dbReference type="EMBL" id="JARBJD010000128">
    <property type="protein sequence ID" value="KAK2950874.1"/>
    <property type="molecule type" value="Genomic_DNA"/>
</dbReference>
<protein>
    <submittedName>
        <fullName evidence="1">Uncharacterized protein</fullName>
    </submittedName>
</protein>
<sequence length="134" mass="15288">MIETTYSQPIVRGGEVEDRVKRWWQSLRTIPGASHSHVGDGDERLTRSFRDEQFRDSIDMIQRKGFFEREQTDVGVGPSEESGKERESGRFECCHPSAVTRNIFACGCPDMEQGAIDARNFHLIGKYNLHLTVV</sequence>
<evidence type="ECO:0000313" key="1">
    <source>
        <dbReference type="EMBL" id="KAK2950874.1"/>
    </source>
</evidence>
<keyword evidence="2" id="KW-1185">Reference proteome</keyword>
<proteinExistence type="predicted"/>
<organism evidence="1 2">
    <name type="scientific">Blattamonas nauphoetae</name>
    <dbReference type="NCBI Taxonomy" id="2049346"/>
    <lineage>
        <taxon>Eukaryota</taxon>
        <taxon>Metamonada</taxon>
        <taxon>Preaxostyla</taxon>
        <taxon>Oxymonadida</taxon>
        <taxon>Blattamonas</taxon>
    </lineage>
</organism>
<evidence type="ECO:0000313" key="2">
    <source>
        <dbReference type="Proteomes" id="UP001281761"/>
    </source>
</evidence>
<reference evidence="1 2" key="1">
    <citation type="journal article" date="2022" name="bioRxiv">
        <title>Genomics of Preaxostyla Flagellates Illuminates Evolutionary Transitions and the Path Towards Mitochondrial Loss.</title>
        <authorList>
            <person name="Novak L.V.F."/>
            <person name="Treitli S.C."/>
            <person name="Pyrih J."/>
            <person name="Halakuc P."/>
            <person name="Pipaliya S.V."/>
            <person name="Vacek V."/>
            <person name="Brzon O."/>
            <person name="Soukal P."/>
            <person name="Eme L."/>
            <person name="Dacks J.B."/>
            <person name="Karnkowska A."/>
            <person name="Elias M."/>
            <person name="Hampl V."/>
        </authorList>
    </citation>
    <scope>NUCLEOTIDE SEQUENCE [LARGE SCALE GENOMIC DNA]</scope>
    <source>
        <strain evidence="1">NAU3</strain>
        <tissue evidence="1">Gut</tissue>
    </source>
</reference>